<evidence type="ECO:0000256" key="3">
    <source>
        <dbReference type="ARBA" id="ARBA00012272"/>
    </source>
</evidence>
<evidence type="ECO:0000256" key="1">
    <source>
        <dbReference type="ARBA" id="ARBA00000695"/>
    </source>
</evidence>
<keyword evidence="6 8" id="KW-0106">Calcium</keyword>
<keyword evidence="11" id="KW-1185">Reference proteome</keyword>
<dbReference type="InterPro" id="IPR002022">
    <property type="entry name" value="Pec_lyase"/>
</dbReference>
<sequence>MQGSHVHCERVTALTGSTASHSPRAFAGDVSRNYSLSEDFRRISILRTIFRSIADFLEFPGINVGDKNIEQDRSRNLDNPSEDDIEVPEKFIDTSVAEYISSADNEEDQAEGSGDDAVGTPHLLMPGDTPYTCKSGNYIDDCWWCDPNWQVRRQALANCVIGFGQNATGGKNGKLYVVTSNKDDIKKPEAGTLRFGVTRSEPLWIIFNGSMTIRLAGELVMTSDKTIDGRGAEIHLVGSSQITIEEISNVIIHGIHIHDIISSGPHHILTAPSQHSLRAKTTGDAIQIKQSRHVWVDHCFLSKAADGLVDGTKNSTFITVSNCYFEKHNKVMLFGAAPEDDFDRNMQVIVAFNRFGPGLTQRMPRCRYGNCHVANNFYTDGWGLYAIGGSEDPTILSQANRFIAPDATDRKEVTKRLDDDGSTFGGWQKWDWMSIGDSFASGAFFVGSGVQNASSAVDDRARSFVPRHASWAPSMTEDAGPLS</sequence>
<reference evidence="10 11" key="2">
    <citation type="journal article" date="2018" name="Plant J.">
        <title>The Physcomitrella patens chromosome-scale assembly reveals moss genome structure and evolution.</title>
        <authorList>
            <person name="Lang D."/>
            <person name="Ullrich K.K."/>
            <person name="Murat F."/>
            <person name="Fuchs J."/>
            <person name="Jenkins J."/>
            <person name="Haas F.B."/>
            <person name="Piednoel M."/>
            <person name="Gundlach H."/>
            <person name="Van Bel M."/>
            <person name="Meyberg R."/>
            <person name="Vives C."/>
            <person name="Morata J."/>
            <person name="Symeonidi A."/>
            <person name="Hiss M."/>
            <person name="Muchero W."/>
            <person name="Kamisugi Y."/>
            <person name="Saleh O."/>
            <person name="Blanc G."/>
            <person name="Decker E.L."/>
            <person name="van Gessel N."/>
            <person name="Grimwood J."/>
            <person name="Hayes R.D."/>
            <person name="Graham S.W."/>
            <person name="Gunter L.E."/>
            <person name="McDaniel S.F."/>
            <person name="Hoernstein S.N.W."/>
            <person name="Larsson A."/>
            <person name="Li F.W."/>
            <person name="Perroud P.F."/>
            <person name="Phillips J."/>
            <person name="Ranjan P."/>
            <person name="Rokshar D.S."/>
            <person name="Rothfels C.J."/>
            <person name="Schneider L."/>
            <person name="Shu S."/>
            <person name="Stevenson D.W."/>
            <person name="Thummler F."/>
            <person name="Tillich M."/>
            <person name="Villarreal Aguilar J.C."/>
            <person name="Widiez T."/>
            <person name="Wong G.K."/>
            <person name="Wymore A."/>
            <person name="Zhang Y."/>
            <person name="Zimmer A.D."/>
            <person name="Quatrano R.S."/>
            <person name="Mayer K.F.X."/>
            <person name="Goodstein D."/>
            <person name="Casacuberta J.M."/>
            <person name="Vandepoele K."/>
            <person name="Reski R."/>
            <person name="Cuming A.C."/>
            <person name="Tuskan G.A."/>
            <person name="Maumus F."/>
            <person name="Salse J."/>
            <person name="Schmutz J."/>
            <person name="Rensing S.A."/>
        </authorList>
    </citation>
    <scope>NUCLEOTIDE SEQUENCE [LARGE SCALE GENOMIC DNA]</scope>
    <source>
        <strain evidence="10 11">cv. Gransden 2004</strain>
    </source>
</reference>
<dbReference type="SUPFAM" id="SSF51126">
    <property type="entry name" value="Pectin lyase-like"/>
    <property type="match status" value="1"/>
</dbReference>
<evidence type="ECO:0000313" key="10">
    <source>
        <dbReference type="EnsemblPlants" id="Pp3c7_16600V3.2"/>
    </source>
</evidence>
<dbReference type="EMBL" id="ABEU02000007">
    <property type="status" value="NOT_ANNOTATED_CDS"/>
    <property type="molecule type" value="Genomic_DNA"/>
</dbReference>
<dbReference type="GO" id="GO:0045490">
    <property type="term" value="P:pectin catabolic process"/>
    <property type="evidence" value="ECO:0007669"/>
    <property type="project" value="UniProtKB-UniPathway"/>
</dbReference>
<keyword evidence="5" id="KW-0732">Signal</keyword>
<evidence type="ECO:0000313" key="11">
    <source>
        <dbReference type="Proteomes" id="UP000006727"/>
    </source>
</evidence>
<dbReference type="Gramene" id="Pp3c7_16600V3.2">
    <property type="protein sequence ID" value="Pp3c7_16600V3.2"/>
    <property type="gene ID" value="Pp3c7_16600"/>
</dbReference>
<dbReference type="InterPro" id="IPR018082">
    <property type="entry name" value="AmbAllergen"/>
</dbReference>
<evidence type="ECO:0000256" key="5">
    <source>
        <dbReference type="ARBA" id="ARBA00022729"/>
    </source>
</evidence>
<dbReference type="PANTHER" id="PTHR31683:SF187">
    <property type="entry name" value="PECTATE LYASE 18-RELATED"/>
    <property type="match status" value="1"/>
</dbReference>
<evidence type="ECO:0000256" key="4">
    <source>
        <dbReference type="ARBA" id="ARBA00022723"/>
    </source>
</evidence>
<dbReference type="InterPro" id="IPR012334">
    <property type="entry name" value="Pectin_lyas_fold"/>
</dbReference>
<dbReference type="GO" id="GO:0046872">
    <property type="term" value="F:metal ion binding"/>
    <property type="evidence" value="ECO:0007669"/>
    <property type="project" value="UniProtKB-KW"/>
</dbReference>
<dbReference type="Pfam" id="PF00544">
    <property type="entry name" value="Pectate_lyase_4"/>
    <property type="match status" value="1"/>
</dbReference>
<comment type="pathway">
    <text evidence="2 8">Glycan metabolism; pectin degradation; 2-dehydro-3-deoxy-D-gluconate from pectin: step 2/5.</text>
</comment>
<protein>
    <recommendedName>
        <fullName evidence="3 8">Pectate lyase</fullName>
        <ecNumber evidence="3 8">4.2.2.2</ecNumber>
    </recommendedName>
</protein>
<dbReference type="SMART" id="SM00656">
    <property type="entry name" value="Amb_all"/>
    <property type="match status" value="1"/>
</dbReference>
<evidence type="ECO:0000259" key="9">
    <source>
        <dbReference type="SMART" id="SM00656"/>
    </source>
</evidence>
<dbReference type="UniPathway" id="UPA00545">
    <property type="reaction ID" value="UER00824"/>
</dbReference>
<comment type="catalytic activity">
    <reaction evidence="1 8">
        <text>Eliminative cleavage of (1-&gt;4)-alpha-D-galacturonan to give oligosaccharides with 4-deoxy-alpha-D-galact-4-enuronosyl groups at their non-reducing ends.</text>
        <dbReference type="EC" id="4.2.2.2"/>
    </reaction>
</comment>
<evidence type="ECO:0000256" key="8">
    <source>
        <dbReference type="RuleBase" id="RU361123"/>
    </source>
</evidence>
<dbReference type="GO" id="GO:0030570">
    <property type="term" value="F:pectate lyase activity"/>
    <property type="evidence" value="ECO:0007669"/>
    <property type="project" value="UniProtKB-EC"/>
</dbReference>
<keyword evidence="4 8" id="KW-0479">Metal-binding</keyword>
<dbReference type="InterPro" id="IPR045032">
    <property type="entry name" value="PEL"/>
</dbReference>
<comment type="cofactor">
    <cofactor evidence="8">
        <name>Ca(2+)</name>
        <dbReference type="ChEBI" id="CHEBI:29108"/>
    </cofactor>
    <text evidence="8">Binds 1 Ca(2+) ion. Required for its activity.</text>
</comment>
<dbReference type="Gene3D" id="2.160.20.10">
    <property type="entry name" value="Single-stranded right-handed beta-helix, Pectin lyase-like"/>
    <property type="match status" value="1"/>
</dbReference>
<accession>A0A7I4E9V9</accession>
<comment type="similarity">
    <text evidence="8">Belongs to the polysaccharide lyase 1 family.</text>
</comment>
<evidence type="ECO:0000256" key="2">
    <source>
        <dbReference type="ARBA" id="ARBA00005220"/>
    </source>
</evidence>
<evidence type="ECO:0000256" key="7">
    <source>
        <dbReference type="ARBA" id="ARBA00023239"/>
    </source>
</evidence>
<reference evidence="10" key="3">
    <citation type="submission" date="2020-12" db="UniProtKB">
        <authorList>
            <consortium name="EnsemblPlants"/>
        </authorList>
    </citation>
    <scope>IDENTIFICATION</scope>
</reference>
<dbReference type="AlphaFoldDB" id="A0A7I4E9V9"/>
<dbReference type="PANTHER" id="PTHR31683">
    <property type="entry name" value="PECTATE LYASE 18-RELATED"/>
    <property type="match status" value="1"/>
</dbReference>
<feature type="domain" description="Pectate lyase" evidence="9">
    <location>
        <begin position="210"/>
        <end position="408"/>
    </location>
</feature>
<reference evidence="10 11" key="1">
    <citation type="journal article" date="2008" name="Science">
        <title>The Physcomitrella genome reveals evolutionary insights into the conquest of land by plants.</title>
        <authorList>
            <person name="Rensing S."/>
            <person name="Lang D."/>
            <person name="Zimmer A."/>
            <person name="Terry A."/>
            <person name="Salamov A."/>
            <person name="Shapiro H."/>
            <person name="Nishiyama T."/>
            <person name="Perroud P.-F."/>
            <person name="Lindquist E."/>
            <person name="Kamisugi Y."/>
            <person name="Tanahashi T."/>
            <person name="Sakakibara K."/>
            <person name="Fujita T."/>
            <person name="Oishi K."/>
            <person name="Shin-I T."/>
            <person name="Kuroki Y."/>
            <person name="Toyoda A."/>
            <person name="Suzuki Y."/>
            <person name="Hashimoto A."/>
            <person name="Yamaguchi K."/>
            <person name="Sugano A."/>
            <person name="Kohara Y."/>
            <person name="Fujiyama A."/>
            <person name="Anterola A."/>
            <person name="Aoki S."/>
            <person name="Ashton N."/>
            <person name="Barbazuk W.B."/>
            <person name="Barker E."/>
            <person name="Bennetzen J."/>
            <person name="Bezanilla M."/>
            <person name="Blankenship R."/>
            <person name="Cho S.H."/>
            <person name="Dutcher S."/>
            <person name="Estelle M."/>
            <person name="Fawcett J.A."/>
            <person name="Gundlach H."/>
            <person name="Hanada K."/>
            <person name="Heyl A."/>
            <person name="Hicks K.A."/>
            <person name="Hugh J."/>
            <person name="Lohr M."/>
            <person name="Mayer K."/>
            <person name="Melkozernov A."/>
            <person name="Murata T."/>
            <person name="Nelson D."/>
            <person name="Pils B."/>
            <person name="Prigge M."/>
            <person name="Reiss B."/>
            <person name="Renner T."/>
            <person name="Rombauts S."/>
            <person name="Rushton P."/>
            <person name="Sanderfoot A."/>
            <person name="Schween G."/>
            <person name="Shiu S.-H."/>
            <person name="Stueber K."/>
            <person name="Theodoulou F.L."/>
            <person name="Tu H."/>
            <person name="Van de Peer Y."/>
            <person name="Verrier P.J."/>
            <person name="Waters E."/>
            <person name="Wood A."/>
            <person name="Yang L."/>
            <person name="Cove D."/>
            <person name="Cuming A."/>
            <person name="Hasebe M."/>
            <person name="Lucas S."/>
            <person name="Mishler D.B."/>
            <person name="Reski R."/>
            <person name="Grigoriev I."/>
            <person name="Quatrano R.S."/>
            <person name="Boore J.L."/>
        </authorList>
    </citation>
    <scope>NUCLEOTIDE SEQUENCE [LARGE SCALE GENOMIC DNA]</scope>
    <source>
        <strain evidence="10 11">cv. Gransden 2004</strain>
    </source>
</reference>
<dbReference type="PRINTS" id="PR00807">
    <property type="entry name" value="AMBALLERGEN"/>
</dbReference>
<dbReference type="EnsemblPlants" id="Pp3c7_16600V3.2">
    <property type="protein sequence ID" value="Pp3c7_16600V3.2"/>
    <property type="gene ID" value="Pp3c7_16600"/>
</dbReference>
<proteinExistence type="inferred from homology"/>
<name>A0A7I4E9V9_PHYPA</name>
<dbReference type="Proteomes" id="UP000006727">
    <property type="component" value="Chromosome 7"/>
</dbReference>
<organism evidence="10 11">
    <name type="scientific">Physcomitrium patens</name>
    <name type="common">Spreading-leaved earth moss</name>
    <name type="synonym">Physcomitrella patens</name>
    <dbReference type="NCBI Taxonomy" id="3218"/>
    <lineage>
        <taxon>Eukaryota</taxon>
        <taxon>Viridiplantae</taxon>
        <taxon>Streptophyta</taxon>
        <taxon>Embryophyta</taxon>
        <taxon>Bryophyta</taxon>
        <taxon>Bryophytina</taxon>
        <taxon>Bryopsida</taxon>
        <taxon>Funariidae</taxon>
        <taxon>Funariales</taxon>
        <taxon>Funariaceae</taxon>
        <taxon>Physcomitrium</taxon>
    </lineage>
</organism>
<evidence type="ECO:0000256" key="6">
    <source>
        <dbReference type="ARBA" id="ARBA00022837"/>
    </source>
</evidence>
<keyword evidence="7 8" id="KW-0456">Lyase</keyword>
<dbReference type="EC" id="4.2.2.2" evidence="3 8"/>
<dbReference type="OMA" id="NCHVANN"/>
<dbReference type="InterPro" id="IPR011050">
    <property type="entry name" value="Pectin_lyase_fold/virulence"/>
</dbReference>